<sequence>MADISALYLTNVKQAAEALYRENFLALAIDPAHVITANAVLANQRTGNIQQLLQASSTDSVDVVWGTSDGMAVVDCTTDCELTGPKGTGETITITAPICKEIAFSISEEDARRSGRTVEQQTAFMLAQAAVKMDTMVNTQTLVRLKALQDSYKAGTLSGPFAAGVGGVINVTTADYNRKLMANMMRLARLNLMGSPYLIDSGALYVDYMDARFDGANAEGRGDAARVAALMEYFDLEGFVDAAITEDTFIIKPGSVGLFHKHFNPDTPREINGEVGQVRSTFASPAITGMVYDLFSTEKCVAIGATTRTEIVQVHKLKSYIGIQKAAGVGAARPGILLVNQVA</sequence>
<dbReference type="AlphaFoldDB" id="A0A7Y7PSM2"/>
<evidence type="ECO:0000313" key="2">
    <source>
        <dbReference type="Proteomes" id="UP000565521"/>
    </source>
</evidence>
<name>A0A7Y7PSM2_9BACT</name>
<proteinExistence type="predicted"/>
<dbReference type="Proteomes" id="UP000565521">
    <property type="component" value="Unassembled WGS sequence"/>
</dbReference>
<comment type="caution">
    <text evidence="1">The sequence shown here is derived from an EMBL/GenBank/DDBJ whole genome shotgun (WGS) entry which is preliminary data.</text>
</comment>
<reference evidence="1 2" key="1">
    <citation type="submission" date="2020-05" db="EMBL/GenBank/DDBJ databases">
        <title>Hymenobacter terrestris sp. nov. and Hymenobacter lapidiphilus sp. nov., isolated from regoliths in Antarctica.</title>
        <authorList>
            <person name="Sedlacek I."/>
            <person name="Pantucek R."/>
            <person name="Zeman M."/>
            <person name="Holochova P."/>
            <person name="Kralova S."/>
            <person name="Stankova E."/>
            <person name="Sedo O."/>
            <person name="Micenkova L."/>
            <person name="Svec P."/>
            <person name="Gupta V."/>
            <person name="Sood U."/>
            <person name="Korpole U.S."/>
            <person name="Lal R."/>
        </authorList>
    </citation>
    <scope>NUCLEOTIDE SEQUENCE [LARGE SCALE GENOMIC DNA]</scope>
    <source>
        <strain evidence="1 2">P5342</strain>
    </source>
</reference>
<dbReference type="EMBL" id="JABKAU010000054">
    <property type="protein sequence ID" value="NVO33215.1"/>
    <property type="molecule type" value="Genomic_DNA"/>
</dbReference>
<accession>A0A7Y7PSM2</accession>
<dbReference type="RefSeq" id="WP_176910047.1">
    <property type="nucleotide sequence ID" value="NZ_JABKAU010000054.1"/>
</dbReference>
<evidence type="ECO:0000313" key="1">
    <source>
        <dbReference type="EMBL" id="NVO33215.1"/>
    </source>
</evidence>
<organism evidence="1 2">
    <name type="scientific">Hymenobacter lapidiphilus</name>
    <dbReference type="NCBI Taxonomy" id="2608003"/>
    <lineage>
        <taxon>Bacteria</taxon>
        <taxon>Pseudomonadati</taxon>
        <taxon>Bacteroidota</taxon>
        <taxon>Cytophagia</taxon>
        <taxon>Cytophagales</taxon>
        <taxon>Hymenobacteraceae</taxon>
        <taxon>Hymenobacter</taxon>
    </lineage>
</organism>
<keyword evidence="2" id="KW-1185">Reference proteome</keyword>
<protein>
    <submittedName>
        <fullName evidence="1">Uncharacterized protein</fullName>
    </submittedName>
</protein>
<gene>
    <name evidence="1" type="ORF">HW554_18570</name>
</gene>